<dbReference type="OrthoDB" id="3296006at2"/>
<dbReference type="Proteomes" id="UP000262802">
    <property type="component" value="Chromosome"/>
</dbReference>
<dbReference type="InterPro" id="IPR013078">
    <property type="entry name" value="His_Pase_superF_clade-1"/>
</dbReference>
<feature type="chain" id="PRO_5017773269" evidence="1">
    <location>
        <begin position="22"/>
        <end position="180"/>
    </location>
</feature>
<keyword evidence="3" id="KW-1185">Reference proteome</keyword>
<evidence type="ECO:0000313" key="2">
    <source>
        <dbReference type="EMBL" id="AYA36492.1"/>
    </source>
</evidence>
<dbReference type="PANTHER" id="PTHR48100">
    <property type="entry name" value="BROAD-SPECIFICITY PHOSPHATASE YOR283W-RELATED"/>
    <property type="match status" value="1"/>
</dbReference>
<dbReference type="PANTHER" id="PTHR48100:SF62">
    <property type="entry name" value="GLUCOSYL-3-PHOSPHOGLYCERATE PHOSPHATASE"/>
    <property type="match status" value="1"/>
</dbReference>
<dbReference type="EMBL" id="CP032317">
    <property type="protein sequence ID" value="AYA36492.1"/>
    <property type="molecule type" value="Genomic_DNA"/>
</dbReference>
<protein>
    <submittedName>
        <fullName evidence="2">Histidine phosphatase family protein</fullName>
    </submittedName>
</protein>
<accession>A0A3B7QYM6</accession>
<proteinExistence type="predicted"/>
<dbReference type="InterPro" id="IPR029033">
    <property type="entry name" value="His_PPase_superfam"/>
</dbReference>
<dbReference type="RefSeq" id="WP_119444074.1">
    <property type="nucleotide sequence ID" value="NZ_CP032317.1"/>
</dbReference>
<organism evidence="2 3">
    <name type="scientific">Hymenobacter oligotrophus</name>
    <dbReference type="NCBI Taxonomy" id="2319843"/>
    <lineage>
        <taxon>Bacteria</taxon>
        <taxon>Pseudomonadati</taxon>
        <taxon>Bacteroidota</taxon>
        <taxon>Cytophagia</taxon>
        <taxon>Cytophagales</taxon>
        <taxon>Hymenobacteraceae</taxon>
        <taxon>Hymenobacter</taxon>
    </lineage>
</organism>
<dbReference type="AlphaFoldDB" id="A0A3B7QYM6"/>
<sequence length="180" mass="18982">MFSALRTLCLLPLLFGTVASTAPEAAKPKITTVYVVRHAEKATEQNPQDPPLTEAGQARARALAEVLRKAPIVAVYSTNTRRTKDTATPLAEAKKRTIEPYEANGPGLAALAARIRQTPQGKAVLVVGHSNTILETVEALGAPRPVPAIADDEFSYLLEVKMPASGGPATATAKRYGGGK</sequence>
<evidence type="ECO:0000256" key="1">
    <source>
        <dbReference type="SAM" id="SignalP"/>
    </source>
</evidence>
<evidence type="ECO:0000313" key="3">
    <source>
        <dbReference type="Proteomes" id="UP000262802"/>
    </source>
</evidence>
<dbReference type="SMART" id="SM00855">
    <property type="entry name" value="PGAM"/>
    <property type="match status" value="1"/>
</dbReference>
<dbReference type="KEGG" id="hyh:D3Y59_05130"/>
<dbReference type="CDD" id="cd07040">
    <property type="entry name" value="HP"/>
    <property type="match status" value="1"/>
</dbReference>
<name>A0A3B7QYM6_9BACT</name>
<dbReference type="Gene3D" id="3.40.50.1240">
    <property type="entry name" value="Phosphoglycerate mutase-like"/>
    <property type="match status" value="1"/>
</dbReference>
<feature type="signal peptide" evidence="1">
    <location>
        <begin position="1"/>
        <end position="21"/>
    </location>
</feature>
<gene>
    <name evidence="2" type="ORF">D3Y59_05130</name>
</gene>
<dbReference type="SUPFAM" id="SSF53254">
    <property type="entry name" value="Phosphoglycerate mutase-like"/>
    <property type="match status" value="1"/>
</dbReference>
<keyword evidence="1" id="KW-0732">Signal</keyword>
<dbReference type="Pfam" id="PF00300">
    <property type="entry name" value="His_Phos_1"/>
    <property type="match status" value="1"/>
</dbReference>
<dbReference type="InterPro" id="IPR050275">
    <property type="entry name" value="PGM_Phosphatase"/>
</dbReference>
<dbReference type="GO" id="GO:0005737">
    <property type="term" value="C:cytoplasm"/>
    <property type="evidence" value="ECO:0007669"/>
    <property type="project" value="TreeGrafter"/>
</dbReference>
<dbReference type="GO" id="GO:0016791">
    <property type="term" value="F:phosphatase activity"/>
    <property type="evidence" value="ECO:0007669"/>
    <property type="project" value="TreeGrafter"/>
</dbReference>
<reference evidence="2 3" key="1">
    <citation type="submission" date="2018-09" db="EMBL/GenBank/DDBJ databases">
        <title>Hymenobacter medium sp. nov., isolated from R2A medium.</title>
        <authorList>
            <person name="Yingchao G."/>
        </authorList>
    </citation>
    <scope>NUCLEOTIDE SEQUENCE [LARGE SCALE GENOMIC DNA]</scope>
    <source>
        <strain evidence="3">sh-6</strain>
    </source>
</reference>